<comment type="subcellular location">
    <subcellularLocation>
        <location evidence="1">Cell membrane</location>
        <topology evidence="1">Multi-pass membrane protein</topology>
    </subcellularLocation>
</comment>
<dbReference type="Pfam" id="PF12704">
    <property type="entry name" value="MacB_PCD"/>
    <property type="match status" value="1"/>
</dbReference>
<evidence type="ECO:0000256" key="2">
    <source>
        <dbReference type="ARBA" id="ARBA00022475"/>
    </source>
</evidence>
<dbReference type="InterPro" id="IPR050250">
    <property type="entry name" value="Macrolide_Exporter_MacB"/>
</dbReference>
<proteinExistence type="predicted"/>
<evidence type="ECO:0000259" key="8">
    <source>
        <dbReference type="Pfam" id="PF12704"/>
    </source>
</evidence>
<feature type="domain" description="ABC3 transporter permease C-terminal" evidence="7">
    <location>
        <begin position="149"/>
        <end position="262"/>
    </location>
</feature>
<evidence type="ECO:0000256" key="6">
    <source>
        <dbReference type="SAM" id="Phobius"/>
    </source>
</evidence>
<feature type="transmembrane region" description="Helical" evidence="6">
    <location>
        <begin position="232"/>
        <end position="252"/>
    </location>
</feature>
<gene>
    <name evidence="9" type="ORF">LCGC14_0762940</name>
</gene>
<evidence type="ECO:0000256" key="1">
    <source>
        <dbReference type="ARBA" id="ARBA00004651"/>
    </source>
</evidence>
<sequence>MDAEIKVGDTKYLDFYDLELLAGRNFTRNKEVFDEFIVNETLLKVYGWNPREAIGKKIQINEGIATIVGVVKDYHNNSLQIDISPCIIMNWTYFQDQAFVKIGNSKTLEFIKGRWEDTFTSSVFRYSFLDDSIKKEYVVEQLVFNGFTILSVLAISIGCLGLFGLMSFIVSRKKKEISIRKVLGADILQIFSIVTGEFIGLISLAFIIAVPLVYYFGNEWLESFTYHIELSVWMFLSGGFLTLIIAIITCSFQSFNAARANPINSLREE</sequence>
<evidence type="ECO:0000256" key="4">
    <source>
        <dbReference type="ARBA" id="ARBA00022989"/>
    </source>
</evidence>
<keyword evidence="2" id="KW-1003">Cell membrane</keyword>
<comment type="caution">
    <text evidence="9">The sequence shown here is derived from an EMBL/GenBank/DDBJ whole genome shotgun (WGS) entry which is preliminary data.</text>
</comment>
<accession>A0A0F9T7M7</accession>
<dbReference type="Pfam" id="PF02687">
    <property type="entry name" value="FtsX"/>
    <property type="match status" value="1"/>
</dbReference>
<name>A0A0F9T7M7_9ZZZZ</name>
<feature type="domain" description="MacB-like periplasmic core" evidence="8">
    <location>
        <begin position="8"/>
        <end position="100"/>
    </location>
</feature>
<keyword evidence="3 6" id="KW-0812">Transmembrane</keyword>
<dbReference type="InterPro" id="IPR003838">
    <property type="entry name" value="ABC3_permease_C"/>
</dbReference>
<evidence type="ECO:0008006" key="10">
    <source>
        <dbReference type="Google" id="ProtNLM"/>
    </source>
</evidence>
<reference evidence="9" key="1">
    <citation type="journal article" date="2015" name="Nature">
        <title>Complex archaea that bridge the gap between prokaryotes and eukaryotes.</title>
        <authorList>
            <person name="Spang A."/>
            <person name="Saw J.H."/>
            <person name="Jorgensen S.L."/>
            <person name="Zaremba-Niedzwiedzka K."/>
            <person name="Martijn J."/>
            <person name="Lind A.E."/>
            <person name="van Eijk R."/>
            <person name="Schleper C."/>
            <person name="Guy L."/>
            <person name="Ettema T.J."/>
        </authorList>
    </citation>
    <scope>NUCLEOTIDE SEQUENCE</scope>
</reference>
<evidence type="ECO:0000256" key="5">
    <source>
        <dbReference type="ARBA" id="ARBA00023136"/>
    </source>
</evidence>
<dbReference type="PANTHER" id="PTHR30572">
    <property type="entry name" value="MEMBRANE COMPONENT OF TRANSPORTER-RELATED"/>
    <property type="match status" value="1"/>
</dbReference>
<evidence type="ECO:0000313" key="9">
    <source>
        <dbReference type="EMBL" id="KKN37498.1"/>
    </source>
</evidence>
<organism evidence="9">
    <name type="scientific">marine sediment metagenome</name>
    <dbReference type="NCBI Taxonomy" id="412755"/>
    <lineage>
        <taxon>unclassified sequences</taxon>
        <taxon>metagenomes</taxon>
        <taxon>ecological metagenomes</taxon>
    </lineage>
</organism>
<dbReference type="GO" id="GO:0005886">
    <property type="term" value="C:plasma membrane"/>
    <property type="evidence" value="ECO:0007669"/>
    <property type="project" value="UniProtKB-SubCell"/>
</dbReference>
<keyword evidence="4 6" id="KW-1133">Transmembrane helix</keyword>
<dbReference type="InterPro" id="IPR025857">
    <property type="entry name" value="MacB_PCD"/>
</dbReference>
<feature type="transmembrane region" description="Helical" evidence="6">
    <location>
        <begin position="190"/>
        <end position="217"/>
    </location>
</feature>
<evidence type="ECO:0000259" key="7">
    <source>
        <dbReference type="Pfam" id="PF02687"/>
    </source>
</evidence>
<dbReference type="GO" id="GO:0022857">
    <property type="term" value="F:transmembrane transporter activity"/>
    <property type="evidence" value="ECO:0007669"/>
    <property type="project" value="TreeGrafter"/>
</dbReference>
<keyword evidence="5 6" id="KW-0472">Membrane</keyword>
<protein>
    <recommendedName>
        <fullName evidence="10">ABC3 transporter permease protein domain-containing protein</fullName>
    </recommendedName>
</protein>
<evidence type="ECO:0000256" key="3">
    <source>
        <dbReference type="ARBA" id="ARBA00022692"/>
    </source>
</evidence>
<dbReference type="EMBL" id="LAZR01001890">
    <property type="protein sequence ID" value="KKN37498.1"/>
    <property type="molecule type" value="Genomic_DNA"/>
</dbReference>
<dbReference type="AlphaFoldDB" id="A0A0F9T7M7"/>
<feature type="transmembrane region" description="Helical" evidence="6">
    <location>
        <begin position="142"/>
        <end position="169"/>
    </location>
</feature>
<dbReference type="PANTHER" id="PTHR30572:SF18">
    <property type="entry name" value="ABC-TYPE MACROLIDE FAMILY EXPORT SYSTEM PERMEASE COMPONENT 2"/>
    <property type="match status" value="1"/>
</dbReference>